<dbReference type="Proteomes" id="UP000499080">
    <property type="component" value="Unassembled WGS sequence"/>
</dbReference>
<evidence type="ECO:0000313" key="1">
    <source>
        <dbReference type="EMBL" id="GBM07502.1"/>
    </source>
</evidence>
<protein>
    <submittedName>
        <fullName evidence="1">Uncharacterized protein</fullName>
    </submittedName>
</protein>
<dbReference type="AlphaFoldDB" id="A0A4Y2CSS1"/>
<name>A0A4Y2CSS1_ARAVE</name>
<accession>A0A4Y2CSS1</accession>
<comment type="caution">
    <text evidence="1">The sequence shown here is derived from an EMBL/GenBank/DDBJ whole genome shotgun (WGS) entry which is preliminary data.</text>
</comment>
<dbReference type="EMBL" id="BGPR01000243">
    <property type="protein sequence ID" value="GBM07502.1"/>
    <property type="molecule type" value="Genomic_DNA"/>
</dbReference>
<keyword evidence="2" id="KW-1185">Reference proteome</keyword>
<organism evidence="1 2">
    <name type="scientific">Araneus ventricosus</name>
    <name type="common">Orbweaver spider</name>
    <name type="synonym">Epeira ventricosa</name>
    <dbReference type="NCBI Taxonomy" id="182803"/>
    <lineage>
        <taxon>Eukaryota</taxon>
        <taxon>Metazoa</taxon>
        <taxon>Ecdysozoa</taxon>
        <taxon>Arthropoda</taxon>
        <taxon>Chelicerata</taxon>
        <taxon>Arachnida</taxon>
        <taxon>Araneae</taxon>
        <taxon>Araneomorphae</taxon>
        <taxon>Entelegynae</taxon>
        <taxon>Araneoidea</taxon>
        <taxon>Araneidae</taxon>
        <taxon>Araneus</taxon>
    </lineage>
</organism>
<sequence length="225" mass="24423">MAITLNEAETLTDARVNLTPSPQVSFKLSPLFIERKTGACAEGALRGDPICVWKQKISRLQAAAIASCSAGQLAVNIRKGKNANRGGVCHSIIGCYTSSYRLHFREDHPQDATAWDLEMRSAHIVPQSAHTVPQSAHIVPQSAHTVPQIAHIVPHSAHIVPQIDHIVPHSAHIVPHSAQIVPYSAHTVPQSVHIVPQSAHTVPIFYHTVPTLYYLLIVAEAGAFK</sequence>
<evidence type="ECO:0000313" key="2">
    <source>
        <dbReference type="Proteomes" id="UP000499080"/>
    </source>
</evidence>
<reference evidence="1 2" key="1">
    <citation type="journal article" date="2019" name="Sci. Rep.">
        <title>Orb-weaving spider Araneus ventricosus genome elucidates the spidroin gene catalogue.</title>
        <authorList>
            <person name="Kono N."/>
            <person name="Nakamura H."/>
            <person name="Ohtoshi R."/>
            <person name="Moran D.A.P."/>
            <person name="Shinohara A."/>
            <person name="Yoshida Y."/>
            <person name="Fujiwara M."/>
            <person name="Mori M."/>
            <person name="Tomita M."/>
            <person name="Arakawa K."/>
        </authorList>
    </citation>
    <scope>NUCLEOTIDE SEQUENCE [LARGE SCALE GENOMIC DNA]</scope>
</reference>
<gene>
    <name evidence="1" type="ORF">AVEN_100707_1</name>
</gene>
<proteinExistence type="predicted"/>